<protein>
    <recommendedName>
        <fullName evidence="3">F-box domain-containing protein</fullName>
    </recommendedName>
</protein>
<evidence type="ECO:0000313" key="2">
    <source>
        <dbReference type="Proteomes" id="UP000284706"/>
    </source>
</evidence>
<name>A0A409YQS1_9AGAR</name>
<comment type="caution">
    <text evidence="1">The sequence shown here is derived from an EMBL/GenBank/DDBJ whole genome shotgun (WGS) entry which is preliminary data.</text>
</comment>
<accession>A0A409YQS1</accession>
<gene>
    <name evidence="1" type="ORF">CVT26_011610</name>
</gene>
<dbReference type="EMBL" id="NHYE01000486">
    <property type="protein sequence ID" value="PPR05346.1"/>
    <property type="molecule type" value="Genomic_DNA"/>
</dbReference>
<organism evidence="1 2">
    <name type="scientific">Gymnopilus dilepis</name>
    <dbReference type="NCBI Taxonomy" id="231916"/>
    <lineage>
        <taxon>Eukaryota</taxon>
        <taxon>Fungi</taxon>
        <taxon>Dikarya</taxon>
        <taxon>Basidiomycota</taxon>
        <taxon>Agaricomycotina</taxon>
        <taxon>Agaricomycetes</taxon>
        <taxon>Agaricomycetidae</taxon>
        <taxon>Agaricales</taxon>
        <taxon>Agaricineae</taxon>
        <taxon>Hymenogastraceae</taxon>
        <taxon>Gymnopilus</taxon>
    </lineage>
</organism>
<dbReference type="Proteomes" id="UP000284706">
    <property type="component" value="Unassembled WGS sequence"/>
</dbReference>
<evidence type="ECO:0008006" key="3">
    <source>
        <dbReference type="Google" id="ProtNLM"/>
    </source>
</evidence>
<proteinExistence type="predicted"/>
<keyword evidence="2" id="KW-1185">Reference proteome</keyword>
<sequence>MHPLQNRDLLHYLFRMVLPNAVTIPVLRSDGHLVLSHVCSSWRFTVLSHPVFWVNYIFSYRRPCRNRAHMLSVFHAFFHESTGVQLRSTFKRGGCTNIVMDFVTPYVRHLQSLNVVLSLREDSTSLVSFLWQDFSALKVVEITILYNLNRPFTSVTIRDPPPFSGFLNLLADVGNLISSVHSFSPIPSFWAVMTRIDFGLTVISHTRFLEIMFETRNRLEKAHFTVIVEQHPTAFIHYNPLAPIEMIAMLHLVLQIVNSDLHPQFMLLLKFPVIRSLSVERAERHFPFNWELASYVALLSQCNGQLESLRFNLLHVQGHDPIIIHDASTRWPSSVHLANIFHLVPLLSVLDLPFSSRLDATLLLRIAEGHLLPRLKSLRIAGNTDPSLLFDMIRRRNSMAEALPTSARNVSSITFLEVTIPSTNDIMIPAESAVGDVSLKYENRRVSSFEHRARYRIVPVRKDNRATTNEFELTATWIMISVK</sequence>
<reference evidence="1 2" key="1">
    <citation type="journal article" date="2018" name="Evol. Lett.">
        <title>Horizontal gene cluster transfer increased hallucinogenic mushroom diversity.</title>
        <authorList>
            <person name="Reynolds H.T."/>
            <person name="Vijayakumar V."/>
            <person name="Gluck-Thaler E."/>
            <person name="Korotkin H.B."/>
            <person name="Matheny P.B."/>
            <person name="Slot J.C."/>
        </authorList>
    </citation>
    <scope>NUCLEOTIDE SEQUENCE [LARGE SCALE GENOMIC DNA]</scope>
    <source>
        <strain evidence="1 2">SRW20</strain>
    </source>
</reference>
<dbReference type="STRING" id="231916.A0A409YQS1"/>
<dbReference type="InParanoid" id="A0A409YQS1"/>
<evidence type="ECO:0000313" key="1">
    <source>
        <dbReference type="EMBL" id="PPR05346.1"/>
    </source>
</evidence>
<dbReference type="AlphaFoldDB" id="A0A409YQS1"/>
<dbReference type="OrthoDB" id="2886183at2759"/>